<accession>A0A0E9W6B4</accession>
<sequence>MKKERKKKNGSVAQLLPVLISPPSASIPVPVNFLFSHSLSLLFSLSSLSSSPTPLSSLS</sequence>
<organism evidence="1">
    <name type="scientific">Anguilla anguilla</name>
    <name type="common">European freshwater eel</name>
    <name type="synonym">Muraena anguilla</name>
    <dbReference type="NCBI Taxonomy" id="7936"/>
    <lineage>
        <taxon>Eukaryota</taxon>
        <taxon>Metazoa</taxon>
        <taxon>Chordata</taxon>
        <taxon>Craniata</taxon>
        <taxon>Vertebrata</taxon>
        <taxon>Euteleostomi</taxon>
        <taxon>Actinopterygii</taxon>
        <taxon>Neopterygii</taxon>
        <taxon>Teleostei</taxon>
        <taxon>Anguilliformes</taxon>
        <taxon>Anguillidae</taxon>
        <taxon>Anguilla</taxon>
    </lineage>
</organism>
<name>A0A0E9W6B4_ANGAN</name>
<reference evidence="1" key="2">
    <citation type="journal article" date="2015" name="Fish Shellfish Immunol.">
        <title>Early steps in the European eel (Anguilla anguilla)-Vibrio vulnificus interaction in the gills: Role of the RtxA13 toxin.</title>
        <authorList>
            <person name="Callol A."/>
            <person name="Pajuelo D."/>
            <person name="Ebbesson L."/>
            <person name="Teles M."/>
            <person name="MacKenzie S."/>
            <person name="Amaro C."/>
        </authorList>
    </citation>
    <scope>NUCLEOTIDE SEQUENCE</scope>
</reference>
<dbReference type="EMBL" id="GBXM01022741">
    <property type="protein sequence ID" value="JAH85836.1"/>
    <property type="molecule type" value="Transcribed_RNA"/>
</dbReference>
<proteinExistence type="predicted"/>
<dbReference type="AlphaFoldDB" id="A0A0E9W6B4"/>
<reference evidence="1" key="1">
    <citation type="submission" date="2014-11" db="EMBL/GenBank/DDBJ databases">
        <authorList>
            <person name="Amaro Gonzalez C."/>
        </authorList>
    </citation>
    <scope>NUCLEOTIDE SEQUENCE</scope>
</reference>
<evidence type="ECO:0000313" key="1">
    <source>
        <dbReference type="EMBL" id="JAH85836.1"/>
    </source>
</evidence>
<protein>
    <submittedName>
        <fullName evidence="1">Uncharacterized protein</fullName>
    </submittedName>
</protein>